<reference evidence="4 5" key="2">
    <citation type="submission" date="2019-09" db="EMBL/GenBank/DDBJ databases">
        <authorList>
            <person name="Jin C."/>
        </authorList>
    </citation>
    <scope>NUCLEOTIDE SEQUENCE [LARGE SCALE GENOMIC DNA]</scope>
    <source>
        <strain evidence="4 5">AN110305</strain>
    </source>
</reference>
<dbReference type="RefSeq" id="WP_149848552.1">
    <property type="nucleotide sequence ID" value="NZ_VUOB01000010.1"/>
</dbReference>
<evidence type="ECO:0000313" key="5">
    <source>
        <dbReference type="Proteomes" id="UP000323454"/>
    </source>
</evidence>
<dbReference type="InterPro" id="IPR003399">
    <property type="entry name" value="Mce/MlaD"/>
</dbReference>
<dbReference type="PANTHER" id="PTHR33371:SF18">
    <property type="entry name" value="MCE-FAMILY PROTEIN MCE3C"/>
    <property type="match status" value="1"/>
</dbReference>
<name>A0A5B2XN02_9PSEU</name>
<dbReference type="EMBL" id="VUOB01000010">
    <property type="protein sequence ID" value="KAA2264753.1"/>
    <property type="molecule type" value="Genomic_DNA"/>
</dbReference>
<evidence type="ECO:0000259" key="2">
    <source>
        <dbReference type="Pfam" id="PF02470"/>
    </source>
</evidence>
<evidence type="ECO:0000313" key="4">
    <source>
        <dbReference type="EMBL" id="KAA2264753.1"/>
    </source>
</evidence>
<dbReference type="GO" id="GO:0005576">
    <property type="term" value="C:extracellular region"/>
    <property type="evidence" value="ECO:0007669"/>
    <property type="project" value="TreeGrafter"/>
</dbReference>
<dbReference type="NCBIfam" id="TIGR00996">
    <property type="entry name" value="Mtu_fam_mce"/>
    <property type="match status" value="1"/>
</dbReference>
<keyword evidence="1" id="KW-0472">Membrane</keyword>
<evidence type="ECO:0000259" key="3">
    <source>
        <dbReference type="Pfam" id="PF11887"/>
    </source>
</evidence>
<accession>A0A5B2XN02</accession>
<proteinExistence type="predicted"/>
<dbReference type="Pfam" id="PF11887">
    <property type="entry name" value="Mce4_CUP1"/>
    <property type="match status" value="1"/>
</dbReference>
<keyword evidence="5" id="KW-1185">Reference proteome</keyword>
<gene>
    <name evidence="4" type="ORF">F0L68_06600</name>
</gene>
<dbReference type="Proteomes" id="UP000323454">
    <property type="component" value="Unassembled WGS sequence"/>
</dbReference>
<sequence>MKPFRERNPIVIGVVGLTVIVLATLAAFYSDDLPIIGGGTTYTADFSEAAGLVPSNEVRVAGVKVGKVTKVELAGDHVQVSFKVKDAWVGDRTTAMIRIKTLLGQKYLALDPQGAQAMNPSQAIPRDRTIAPYDVTEAFNGLATTVGQVDTKQLADSFQVLTDTFKNSPTSVKGALDGLSSLSRTISSRDQQLATLLANTRQISTTLADRNDQFEKLLSDGNLLLGEVRKRKDAISALLTGTRNLSTELAGLVTDNNQQLKPALEQLGKVTDVLQRNQDNLSKGLQLMAPFYRVFANTLGNGRWFDNYICGLLPPSVNLGVFGFNQEGCLPPGVQRGPR</sequence>
<dbReference type="PANTHER" id="PTHR33371">
    <property type="entry name" value="INTERMEMBRANE PHOSPHOLIPID TRANSPORT SYSTEM BINDING PROTEIN MLAD-RELATED"/>
    <property type="match status" value="1"/>
</dbReference>
<dbReference type="OrthoDB" id="5241191at2"/>
<evidence type="ECO:0000256" key="1">
    <source>
        <dbReference type="SAM" id="Phobius"/>
    </source>
</evidence>
<feature type="transmembrane region" description="Helical" evidence="1">
    <location>
        <begin position="9"/>
        <end position="29"/>
    </location>
</feature>
<dbReference type="InterPro" id="IPR024516">
    <property type="entry name" value="Mce_C"/>
</dbReference>
<keyword evidence="1" id="KW-1133">Transmembrane helix</keyword>
<feature type="domain" description="Mce/MlaD" evidence="2">
    <location>
        <begin position="39"/>
        <end position="112"/>
    </location>
</feature>
<organism evidence="4 5">
    <name type="scientific">Solihabitans fulvus</name>
    <dbReference type="NCBI Taxonomy" id="1892852"/>
    <lineage>
        <taxon>Bacteria</taxon>
        <taxon>Bacillati</taxon>
        <taxon>Actinomycetota</taxon>
        <taxon>Actinomycetes</taxon>
        <taxon>Pseudonocardiales</taxon>
        <taxon>Pseudonocardiaceae</taxon>
        <taxon>Solihabitans</taxon>
    </lineage>
</organism>
<comment type="caution">
    <text evidence="4">The sequence shown here is derived from an EMBL/GenBank/DDBJ whole genome shotgun (WGS) entry which is preliminary data.</text>
</comment>
<protein>
    <submittedName>
        <fullName evidence="4">MCE family protein</fullName>
    </submittedName>
</protein>
<keyword evidence="1" id="KW-0812">Transmembrane</keyword>
<dbReference type="Pfam" id="PF02470">
    <property type="entry name" value="MlaD"/>
    <property type="match status" value="1"/>
</dbReference>
<dbReference type="AlphaFoldDB" id="A0A5B2XN02"/>
<dbReference type="InterPro" id="IPR005693">
    <property type="entry name" value="Mce"/>
</dbReference>
<dbReference type="InterPro" id="IPR052336">
    <property type="entry name" value="MlaD_Phospholipid_Transporter"/>
</dbReference>
<dbReference type="PRINTS" id="PR01782">
    <property type="entry name" value="MCEVIRFACTOR"/>
</dbReference>
<reference evidence="4 5" key="1">
    <citation type="submission" date="2019-09" db="EMBL/GenBank/DDBJ databases">
        <title>Goodfellowia gen. nov., a new genus of the Pseudonocardineae related to Actinoalloteichus, containing Goodfellowia coeruleoviolacea gen. nov., comb. nov. gen. nov., comb. nov.</title>
        <authorList>
            <person name="Labeda D."/>
        </authorList>
    </citation>
    <scope>NUCLEOTIDE SEQUENCE [LARGE SCALE GENOMIC DNA]</scope>
    <source>
        <strain evidence="4 5">AN110305</strain>
    </source>
</reference>
<feature type="domain" description="Mammalian cell entry C-terminal" evidence="3">
    <location>
        <begin position="116"/>
        <end position="302"/>
    </location>
</feature>